<feature type="transmembrane region" description="Helical" evidence="11">
    <location>
        <begin position="122"/>
        <end position="141"/>
    </location>
</feature>
<evidence type="ECO:0000259" key="13">
    <source>
        <dbReference type="PROSITE" id="PS51846"/>
    </source>
</evidence>
<evidence type="ECO:0000256" key="8">
    <source>
        <dbReference type="ARBA" id="ARBA00023136"/>
    </source>
</evidence>
<evidence type="ECO:0000256" key="3">
    <source>
        <dbReference type="ARBA" id="ARBA00022475"/>
    </source>
</evidence>
<protein>
    <submittedName>
        <fullName evidence="14">CBS/transporter associated domain-containing protein</fullName>
    </submittedName>
</protein>
<dbReference type="PATRIC" id="fig|1280951.3.peg.1793"/>
<evidence type="ECO:0000256" key="5">
    <source>
        <dbReference type="ARBA" id="ARBA00022737"/>
    </source>
</evidence>
<evidence type="ECO:0000313" key="15">
    <source>
        <dbReference type="Proteomes" id="UP000025061"/>
    </source>
</evidence>
<dbReference type="Pfam" id="PF00571">
    <property type="entry name" value="CBS"/>
    <property type="match status" value="2"/>
</dbReference>
<comment type="caution">
    <text evidence="14">The sequence shown here is derived from an EMBL/GenBank/DDBJ whole genome shotgun (WGS) entry which is preliminary data.</text>
</comment>
<keyword evidence="15" id="KW-1185">Reference proteome</keyword>
<keyword evidence="3" id="KW-1003">Cell membrane</keyword>
<feature type="transmembrane region" description="Helical" evidence="11">
    <location>
        <begin position="58"/>
        <end position="77"/>
    </location>
</feature>
<evidence type="ECO:0000256" key="6">
    <source>
        <dbReference type="ARBA" id="ARBA00022989"/>
    </source>
</evidence>
<feature type="domain" description="CNNM transmembrane" evidence="13">
    <location>
        <begin position="1"/>
        <end position="187"/>
    </location>
</feature>
<feature type="transmembrane region" description="Helical" evidence="11">
    <location>
        <begin position="6"/>
        <end position="29"/>
    </location>
</feature>
<evidence type="ECO:0000256" key="2">
    <source>
        <dbReference type="ARBA" id="ARBA00006446"/>
    </source>
</evidence>
<dbReference type="Gene3D" id="3.10.580.10">
    <property type="entry name" value="CBS-domain"/>
    <property type="match status" value="1"/>
</dbReference>
<dbReference type="PROSITE" id="PS51371">
    <property type="entry name" value="CBS"/>
    <property type="match status" value="2"/>
</dbReference>
<organism evidence="14 15">
    <name type="scientific">Hyphomonas hirschiana VP5</name>
    <dbReference type="NCBI Taxonomy" id="1280951"/>
    <lineage>
        <taxon>Bacteria</taxon>
        <taxon>Pseudomonadati</taxon>
        <taxon>Pseudomonadota</taxon>
        <taxon>Alphaproteobacteria</taxon>
        <taxon>Hyphomonadales</taxon>
        <taxon>Hyphomonadaceae</taxon>
        <taxon>Hyphomonas</taxon>
    </lineage>
</organism>
<evidence type="ECO:0000256" key="9">
    <source>
        <dbReference type="PROSITE-ProRule" id="PRU00703"/>
    </source>
</evidence>
<sequence length="424" mass="46143">MIAGYAIAIVILLMMSAFFSGSETALTAASRARMHALERDGDKRARTVNQLIANRENFIGAILLGNNVVNILASVLATTMFTSLFGQGGLALVLATAVMTVLVLIFSEVMPKTYAITRPDSVALVVAGPISVVVKTASWIIKLIQMIVNGVLRLVGVGAAASPLSAEEEIRGAIDLHAAEGAVDKENHLRLVGALDLKDLTVEDVMIHRKNIYMLDADLEPRQLIMKALSSPHTRLPLYRGEKEEIIGILHAKDLLRAALPLGGDVSKLDLDSILRKPWFVPETTPVQEQLNQFLARGQHFALVIDEYGELQGLITLEDILEEIVGAIHDEHDVQIQGVRPQPDGSVNVDGWVPIRDLNRATGWDLPDEEAVTVAGLVIHEAQTIPEPGQSFVFHGYRFNVLRRQRNQVTGVNVSKAAPVAEVD</sequence>
<dbReference type="FunFam" id="3.10.580.10:FF:000002">
    <property type="entry name" value="Magnesium/cobalt efflux protein CorC"/>
    <property type="match status" value="1"/>
</dbReference>
<feature type="domain" description="CBS" evidence="12">
    <location>
        <begin position="274"/>
        <end position="331"/>
    </location>
</feature>
<dbReference type="OrthoDB" id="9797674at2"/>
<keyword evidence="4 10" id="KW-0812">Transmembrane</keyword>
<keyword evidence="6 10" id="KW-1133">Transmembrane helix</keyword>
<keyword evidence="7 9" id="KW-0129">CBS domain</keyword>
<dbReference type="Pfam" id="PF03471">
    <property type="entry name" value="CorC_HlyC"/>
    <property type="match status" value="1"/>
</dbReference>
<name>A0A059FWL1_9PROT</name>
<dbReference type="Pfam" id="PF01595">
    <property type="entry name" value="CNNM"/>
    <property type="match status" value="1"/>
</dbReference>
<proteinExistence type="inferred from homology"/>
<feature type="domain" description="CBS" evidence="12">
    <location>
        <begin position="206"/>
        <end position="266"/>
    </location>
</feature>
<dbReference type="GO" id="GO:0050660">
    <property type="term" value="F:flavin adenine dinucleotide binding"/>
    <property type="evidence" value="ECO:0007669"/>
    <property type="project" value="InterPro"/>
</dbReference>
<evidence type="ECO:0000313" key="14">
    <source>
        <dbReference type="EMBL" id="KCZ94896.1"/>
    </source>
</evidence>
<evidence type="ECO:0000256" key="4">
    <source>
        <dbReference type="ARBA" id="ARBA00022692"/>
    </source>
</evidence>
<keyword evidence="8 10" id="KW-0472">Membrane</keyword>
<dbReference type="SUPFAM" id="SSF56176">
    <property type="entry name" value="FAD-binding/transporter-associated domain-like"/>
    <property type="match status" value="1"/>
</dbReference>
<accession>A0A059FWL1</accession>
<dbReference type="InterPro" id="IPR005170">
    <property type="entry name" value="Transptr-assoc_dom"/>
</dbReference>
<dbReference type="AlphaFoldDB" id="A0A059FWL1"/>
<evidence type="ECO:0000256" key="7">
    <source>
        <dbReference type="ARBA" id="ARBA00023122"/>
    </source>
</evidence>
<dbReference type="RefSeq" id="WP_011645117.1">
    <property type="nucleotide sequence ID" value="NZ_ARYI01000006.1"/>
</dbReference>
<comment type="subcellular location">
    <subcellularLocation>
        <location evidence="1">Cell membrane</location>
        <topology evidence="1">Multi-pass membrane protein</topology>
    </subcellularLocation>
</comment>
<dbReference type="InterPro" id="IPR000644">
    <property type="entry name" value="CBS_dom"/>
</dbReference>
<dbReference type="Proteomes" id="UP000025061">
    <property type="component" value="Unassembled WGS sequence"/>
</dbReference>
<dbReference type="InterPro" id="IPR016169">
    <property type="entry name" value="FAD-bd_PCMH_sub2"/>
</dbReference>
<evidence type="ECO:0000256" key="1">
    <source>
        <dbReference type="ARBA" id="ARBA00004651"/>
    </source>
</evidence>
<dbReference type="CDD" id="cd04590">
    <property type="entry name" value="CBS_pair_CorC_HlyC_assoc"/>
    <property type="match status" value="1"/>
</dbReference>
<dbReference type="Gene3D" id="3.30.465.10">
    <property type="match status" value="1"/>
</dbReference>
<dbReference type="SMART" id="SM01091">
    <property type="entry name" value="CorC_HlyC"/>
    <property type="match status" value="1"/>
</dbReference>
<dbReference type="SUPFAM" id="SSF54631">
    <property type="entry name" value="CBS-domain pair"/>
    <property type="match status" value="1"/>
</dbReference>
<dbReference type="InterPro" id="IPR002550">
    <property type="entry name" value="CNNM"/>
</dbReference>
<dbReference type="PANTHER" id="PTHR22777">
    <property type="entry name" value="HEMOLYSIN-RELATED"/>
    <property type="match status" value="1"/>
</dbReference>
<dbReference type="EMBL" id="ARYI01000006">
    <property type="protein sequence ID" value="KCZ94896.1"/>
    <property type="molecule type" value="Genomic_DNA"/>
</dbReference>
<evidence type="ECO:0000256" key="10">
    <source>
        <dbReference type="PROSITE-ProRule" id="PRU01193"/>
    </source>
</evidence>
<dbReference type="GO" id="GO:0005886">
    <property type="term" value="C:plasma membrane"/>
    <property type="evidence" value="ECO:0007669"/>
    <property type="project" value="UniProtKB-SubCell"/>
</dbReference>
<dbReference type="PANTHER" id="PTHR22777:SF32">
    <property type="entry name" value="UPF0053 INNER MEMBRANE PROTEIN YFJD"/>
    <property type="match status" value="1"/>
</dbReference>
<keyword evidence="5" id="KW-0677">Repeat</keyword>
<dbReference type="PROSITE" id="PS51846">
    <property type="entry name" value="CNNM"/>
    <property type="match status" value="1"/>
</dbReference>
<reference evidence="14 15" key="1">
    <citation type="submission" date="2013-04" db="EMBL/GenBank/DDBJ databases">
        <title>Hyphomonas hirschiana VP5 Genome Sequencing.</title>
        <authorList>
            <person name="Lai Q."/>
            <person name="Shao Z."/>
        </authorList>
    </citation>
    <scope>NUCLEOTIDE SEQUENCE [LARGE SCALE GENOMIC DNA]</scope>
    <source>
        <strain evidence="14 15">VP5</strain>
    </source>
</reference>
<comment type="similarity">
    <text evidence="2">Belongs to the UPF0053 family. Hemolysin C subfamily.</text>
</comment>
<dbReference type="InterPro" id="IPR036318">
    <property type="entry name" value="FAD-bd_PCMH-like_sf"/>
</dbReference>
<evidence type="ECO:0000259" key="12">
    <source>
        <dbReference type="PROSITE" id="PS51371"/>
    </source>
</evidence>
<evidence type="ECO:0000256" key="11">
    <source>
        <dbReference type="SAM" id="Phobius"/>
    </source>
</evidence>
<feature type="transmembrane region" description="Helical" evidence="11">
    <location>
        <begin position="89"/>
        <end position="110"/>
    </location>
</feature>
<gene>
    <name evidence="14" type="ORF">HHI_08878</name>
</gene>
<dbReference type="InterPro" id="IPR044751">
    <property type="entry name" value="Ion_transp-like_CBS"/>
</dbReference>
<dbReference type="InterPro" id="IPR046342">
    <property type="entry name" value="CBS_dom_sf"/>
</dbReference>